<evidence type="ECO:0008006" key="3">
    <source>
        <dbReference type="Google" id="ProtNLM"/>
    </source>
</evidence>
<gene>
    <name evidence="1" type="ORF">PQR66_34840</name>
</gene>
<comment type="caution">
    <text evidence="1">The sequence shown here is derived from an EMBL/GenBank/DDBJ whole genome shotgun (WGS) entry which is preliminary data.</text>
</comment>
<proteinExistence type="predicted"/>
<accession>A0ABW8ZZW4</accession>
<protein>
    <recommendedName>
        <fullName evidence="3">HNH endonuclease</fullName>
    </recommendedName>
</protein>
<dbReference type="EMBL" id="JAQQFN010000037">
    <property type="protein sequence ID" value="MFL9888245.1"/>
    <property type="molecule type" value="Genomic_DNA"/>
</dbReference>
<evidence type="ECO:0000313" key="2">
    <source>
        <dbReference type="Proteomes" id="UP001629249"/>
    </source>
</evidence>
<keyword evidence="2" id="KW-1185">Reference proteome</keyword>
<evidence type="ECO:0000313" key="1">
    <source>
        <dbReference type="EMBL" id="MFL9888245.1"/>
    </source>
</evidence>
<name>A0ABW8ZZW4_9BURK</name>
<organism evidence="1 2">
    <name type="scientific">Paraburkholderia agricolaris</name>
    <dbReference type="NCBI Taxonomy" id="2152888"/>
    <lineage>
        <taxon>Bacteria</taxon>
        <taxon>Pseudomonadati</taxon>
        <taxon>Pseudomonadota</taxon>
        <taxon>Betaproteobacteria</taxon>
        <taxon>Burkholderiales</taxon>
        <taxon>Burkholderiaceae</taxon>
        <taxon>Paraburkholderia</taxon>
    </lineage>
</organism>
<dbReference type="RefSeq" id="WP_408334316.1">
    <property type="nucleotide sequence ID" value="NZ_JAQQFH010000043.1"/>
</dbReference>
<dbReference type="Proteomes" id="UP001629249">
    <property type="component" value="Unassembled WGS sequence"/>
</dbReference>
<reference evidence="1 2" key="1">
    <citation type="journal article" date="2024" name="Chem. Sci.">
        <title>Discovery of megapolipeptins by genome mining of a Burkholderiales bacteria collection.</title>
        <authorList>
            <person name="Paulo B.S."/>
            <person name="Recchia M.J.J."/>
            <person name="Lee S."/>
            <person name="Fergusson C.H."/>
            <person name="Romanowski S.B."/>
            <person name="Hernandez A."/>
            <person name="Krull N."/>
            <person name="Liu D.Y."/>
            <person name="Cavanagh H."/>
            <person name="Bos A."/>
            <person name="Gray C.A."/>
            <person name="Murphy B.T."/>
            <person name="Linington R.G."/>
            <person name="Eustaquio A.S."/>
        </authorList>
    </citation>
    <scope>NUCLEOTIDE SEQUENCE [LARGE SCALE GENOMIC DNA]</scope>
    <source>
        <strain evidence="1 2">RL16-012-BIC-B</strain>
    </source>
</reference>
<sequence>MKCWICGEEATTGEHLLKAASLRALFTTVSQTRPIFYNSERKRNKRLQSIDSKYLKSKSLCARCNSSRTQAADRAFDILMSYLEGLPSKVLAQSSVRMNRLFPYCTRAQSVQLHLYFVKLFGCLVREGEVPIDLGDFSAAICSGKPHPDIYVAIGAMDRAIAGGSGTAGLSDMHCDFYKDGKPAFVAWFMHMGDVCIQVMLAAAGEHRDGLINSWHPSRNKRLLLREFPKE</sequence>